<evidence type="ECO:0000256" key="2">
    <source>
        <dbReference type="ARBA" id="ARBA00011662"/>
    </source>
</evidence>
<dbReference type="InParanoid" id="A0A452CAZ5"/>
<dbReference type="GO" id="GO:0005829">
    <property type="term" value="C:cytosol"/>
    <property type="evidence" value="ECO:0007669"/>
    <property type="project" value="UniProtKB-ARBA"/>
</dbReference>
<dbReference type="Proteomes" id="UP001652580">
    <property type="component" value="Chromosome 4"/>
</dbReference>
<keyword evidence="6" id="KW-1185">Reference proteome</keyword>
<evidence type="ECO:0000256" key="5">
    <source>
        <dbReference type="ARBA" id="ARBA00038294"/>
    </source>
</evidence>
<evidence type="ECO:0000313" key="7">
    <source>
        <dbReference type="RefSeq" id="XP_028020237.1"/>
    </source>
</evidence>
<dbReference type="RefSeq" id="XP_028020237.1">
    <property type="nucleotide sequence ID" value="XM_028164436.1"/>
</dbReference>
<sequence length="122" mass="13140">MAALVDWGMAMVVDVAASADWAMAVASEAMDMTLVMEDLDMAAIATHSSVEDMDFLASSHYSNYYGGLGYGYGGFGGLGYGYVCGCGSFRRLGYGCGFRGYGYDCCHYHPLRYGGYGFSSFY</sequence>
<organism evidence="6 7">
    <name type="scientific">Balaenoptera acutorostrata</name>
    <name type="common">Common minke whale</name>
    <name type="synonym">Balaena rostrata</name>
    <dbReference type="NCBI Taxonomy" id="9767"/>
    <lineage>
        <taxon>Eukaryota</taxon>
        <taxon>Metazoa</taxon>
        <taxon>Chordata</taxon>
        <taxon>Craniata</taxon>
        <taxon>Vertebrata</taxon>
        <taxon>Euteleostomi</taxon>
        <taxon>Mammalia</taxon>
        <taxon>Eutheria</taxon>
        <taxon>Laurasiatheria</taxon>
        <taxon>Artiodactyla</taxon>
        <taxon>Whippomorpha</taxon>
        <taxon>Cetacea</taxon>
        <taxon>Mysticeti</taxon>
        <taxon>Balaenopteridae</taxon>
        <taxon>Balaenoptera</taxon>
    </lineage>
</organism>
<evidence type="ECO:0000313" key="6">
    <source>
        <dbReference type="Proteomes" id="UP001652580"/>
    </source>
</evidence>
<dbReference type="PANTHER" id="PTHR38140">
    <property type="entry name" value="KERATIN-ASSOCIATED PROTEIN 19-3-RELATED"/>
    <property type="match status" value="1"/>
</dbReference>
<comment type="subunit">
    <text evidence="2">Interacts with hair keratins.</text>
</comment>
<reference evidence="7" key="1">
    <citation type="submission" date="2025-08" db="UniProtKB">
        <authorList>
            <consortium name="RefSeq"/>
        </authorList>
    </citation>
    <scope>IDENTIFICATION</scope>
</reference>
<gene>
    <name evidence="7" type="primary">LOC114236692</name>
</gene>
<dbReference type="GO" id="GO:0005882">
    <property type="term" value="C:intermediate filament"/>
    <property type="evidence" value="ECO:0007669"/>
    <property type="project" value="UniProtKB-KW"/>
</dbReference>
<dbReference type="Pfam" id="PF11759">
    <property type="entry name" value="KRTAP"/>
    <property type="match status" value="1"/>
</dbReference>
<dbReference type="InterPro" id="IPR051528">
    <property type="entry name" value="KRTAP_type_19"/>
</dbReference>
<accession>A0A452CAZ5</accession>
<proteinExistence type="inferred from homology"/>
<dbReference type="AlphaFoldDB" id="A0A452CAZ5"/>
<dbReference type="FunCoup" id="A0A452CAZ5">
    <property type="interactions" value="14"/>
</dbReference>
<protein>
    <submittedName>
        <fullName evidence="7">Keratin-associated protein 19-8-like</fullName>
    </submittedName>
</protein>
<comment type="similarity">
    <text evidence="5">Belongs to the KRTAP type 19 family.</text>
</comment>
<dbReference type="InterPro" id="IPR021743">
    <property type="entry name" value="KRTAP_type8/19/20/21/22"/>
</dbReference>
<keyword evidence="4" id="KW-0416">Keratin</keyword>
<dbReference type="PANTHER" id="PTHR38140:SF5">
    <property type="entry name" value="KERATIN-ASSOCIATED PROTEIN 19-4-RELATED"/>
    <property type="match status" value="1"/>
</dbReference>
<evidence type="ECO:0000256" key="4">
    <source>
        <dbReference type="ARBA" id="ARBA00022744"/>
    </source>
</evidence>
<evidence type="ECO:0000256" key="3">
    <source>
        <dbReference type="ARBA" id="ARBA00022737"/>
    </source>
</evidence>
<keyword evidence="3" id="KW-0677">Repeat</keyword>
<evidence type="ECO:0000256" key="1">
    <source>
        <dbReference type="ARBA" id="ARBA00003327"/>
    </source>
</evidence>
<dbReference type="GeneID" id="114236692"/>
<name>A0A452CAZ5_BALAC</name>
<comment type="function">
    <text evidence="1">In the hair cortex, hair keratin intermediate filaments are embedded in an interfilamentous matrix, consisting of hair keratin-associated proteins (KRTAP), which are essential for the formation of a rigid and resistant hair shaft through their extensive disulfide bond cross-linking with abundant cysteine residues of hair keratins. The matrix proteins include the high-sulfur and high-glycine-tyrosine keratins.</text>
</comment>